<dbReference type="PANTHER" id="PTHR24092">
    <property type="entry name" value="PROBABLE PHOSPHOLIPID-TRANSPORTING ATPASE"/>
    <property type="match status" value="1"/>
</dbReference>
<dbReference type="NCBIfam" id="TIGR01652">
    <property type="entry name" value="ATPase-Plipid"/>
    <property type="match status" value="1"/>
</dbReference>
<keyword evidence="19" id="KW-1185">Reference proteome</keyword>
<feature type="binding site" evidence="13">
    <location>
        <position position="871"/>
    </location>
    <ligand>
        <name>ATP</name>
        <dbReference type="ChEBI" id="CHEBI:30616"/>
    </ligand>
</feature>
<comment type="catalytic activity">
    <reaction evidence="11 15">
        <text>ATP + H2O + phospholipidSide 1 = ADP + phosphate + phospholipidSide 2.</text>
        <dbReference type="EC" id="7.6.2.1"/>
    </reaction>
</comment>
<evidence type="ECO:0000256" key="14">
    <source>
        <dbReference type="PIRSR" id="PIRSR606539-3"/>
    </source>
</evidence>
<dbReference type="GO" id="GO:0000287">
    <property type="term" value="F:magnesium ion binding"/>
    <property type="evidence" value="ECO:0007669"/>
    <property type="project" value="UniProtKB-UniRule"/>
</dbReference>
<evidence type="ECO:0000256" key="1">
    <source>
        <dbReference type="ARBA" id="ARBA00004141"/>
    </source>
</evidence>
<dbReference type="InterPro" id="IPR023298">
    <property type="entry name" value="ATPase_P-typ_TM_dom_sf"/>
</dbReference>
<evidence type="ECO:0000256" key="10">
    <source>
        <dbReference type="ARBA" id="ARBA00023136"/>
    </source>
</evidence>
<gene>
    <name evidence="18" type="ORF">A3Q56_06834</name>
</gene>
<dbReference type="SFLD" id="SFLDF00027">
    <property type="entry name" value="p-type_atpase"/>
    <property type="match status" value="1"/>
</dbReference>
<evidence type="ECO:0000256" key="8">
    <source>
        <dbReference type="ARBA" id="ARBA00022967"/>
    </source>
</evidence>
<dbReference type="PANTHER" id="PTHR24092:SF150">
    <property type="entry name" value="PHOSPHOLIPID-TRANSPORTING ATPASE"/>
    <property type="match status" value="1"/>
</dbReference>
<keyword evidence="4 14" id="KW-0479">Metal-binding</keyword>
<dbReference type="OrthoDB" id="377733at2759"/>
<dbReference type="Gene3D" id="3.40.1110.10">
    <property type="entry name" value="Calcium-transporting ATPase, cytoplasmic domain N"/>
    <property type="match status" value="1"/>
</dbReference>
<name>A0A177AW65_9BILA</name>
<dbReference type="SUPFAM" id="SSF56784">
    <property type="entry name" value="HAD-like"/>
    <property type="match status" value="1"/>
</dbReference>
<feature type="binding site" evidence="14">
    <location>
        <position position="894"/>
    </location>
    <ligand>
        <name>Mg(2+)</name>
        <dbReference type="ChEBI" id="CHEBI:18420"/>
    </ligand>
</feature>
<dbReference type="Pfam" id="PF08282">
    <property type="entry name" value="Hydrolase_3"/>
    <property type="match status" value="1"/>
</dbReference>
<feature type="binding site" evidence="13">
    <location>
        <position position="429"/>
    </location>
    <ligand>
        <name>ATP</name>
        <dbReference type="ChEBI" id="CHEBI:30616"/>
    </ligand>
</feature>
<dbReference type="EMBL" id="LWCA01001285">
    <property type="protein sequence ID" value="OAF65454.1"/>
    <property type="molecule type" value="Genomic_DNA"/>
</dbReference>
<dbReference type="Proteomes" id="UP000078046">
    <property type="component" value="Unassembled WGS sequence"/>
</dbReference>
<feature type="binding site" evidence="14">
    <location>
        <position position="430"/>
    </location>
    <ligand>
        <name>Mg(2+)</name>
        <dbReference type="ChEBI" id="CHEBI:18420"/>
    </ligand>
</feature>
<feature type="binding site" evidence="13">
    <location>
        <position position="723"/>
    </location>
    <ligand>
        <name>ATP</name>
        <dbReference type="ChEBI" id="CHEBI:30616"/>
    </ligand>
</feature>
<dbReference type="SUPFAM" id="SSF81653">
    <property type="entry name" value="Calcium ATPase, transduction domain A"/>
    <property type="match status" value="1"/>
</dbReference>
<dbReference type="InterPro" id="IPR018303">
    <property type="entry name" value="ATPase_P-typ_P_site"/>
</dbReference>
<dbReference type="GO" id="GO:0005524">
    <property type="term" value="F:ATP binding"/>
    <property type="evidence" value="ECO:0007669"/>
    <property type="project" value="UniProtKB-UniRule"/>
</dbReference>
<evidence type="ECO:0000256" key="15">
    <source>
        <dbReference type="RuleBase" id="RU362033"/>
    </source>
</evidence>
<keyword evidence="10 15" id="KW-0472">Membrane</keyword>
<feature type="domain" description="P-type ATPase N-terminal" evidence="16">
    <location>
        <begin position="32"/>
        <end position="95"/>
    </location>
</feature>
<evidence type="ECO:0000259" key="16">
    <source>
        <dbReference type="Pfam" id="PF16209"/>
    </source>
</evidence>
<organism evidence="18 19">
    <name type="scientific">Intoshia linei</name>
    <dbReference type="NCBI Taxonomy" id="1819745"/>
    <lineage>
        <taxon>Eukaryota</taxon>
        <taxon>Metazoa</taxon>
        <taxon>Spiralia</taxon>
        <taxon>Lophotrochozoa</taxon>
        <taxon>Mesozoa</taxon>
        <taxon>Orthonectida</taxon>
        <taxon>Rhopaluridae</taxon>
        <taxon>Intoshia</taxon>
    </lineage>
</organism>
<keyword evidence="7 14" id="KW-0460">Magnesium</keyword>
<comment type="similarity">
    <text evidence="2 15">Belongs to the cation transport ATPase (P-type) (TC 3.A.3) family. Type IV subfamily.</text>
</comment>
<dbReference type="SFLD" id="SFLDG00002">
    <property type="entry name" value="C1.7:_P-type_atpase_like"/>
    <property type="match status" value="1"/>
</dbReference>
<evidence type="ECO:0000256" key="7">
    <source>
        <dbReference type="ARBA" id="ARBA00022842"/>
    </source>
</evidence>
<evidence type="ECO:0000259" key="17">
    <source>
        <dbReference type="Pfam" id="PF16212"/>
    </source>
</evidence>
<accession>A0A177AW65</accession>
<feature type="transmembrane region" description="Helical" evidence="15">
    <location>
        <begin position="1069"/>
        <end position="1086"/>
    </location>
</feature>
<evidence type="ECO:0000256" key="9">
    <source>
        <dbReference type="ARBA" id="ARBA00022989"/>
    </source>
</evidence>
<evidence type="ECO:0000256" key="11">
    <source>
        <dbReference type="ARBA" id="ARBA00034036"/>
    </source>
</evidence>
<dbReference type="GO" id="GO:0005886">
    <property type="term" value="C:plasma membrane"/>
    <property type="evidence" value="ECO:0007669"/>
    <property type="project" value="TreeGrafter"/>
</dbReference>
<dbReference type="Pfam" id="PF16212">
    <property type="entry name" value="PhoLip_ATPase_C"/>
    <property type="match status" value="1"/>
</dbReference>
<feature type="transmembrane region" description="Helical" evidence="15">
    <location>
        <begin position="1029"/>
        <end position="1049"/>
    </location>
</feature>
<dbReference type="SUPFAM" id="SSF81665">
    <property type="entry name" value="Calcium ATPase, transmembrane domain M"/>
    <property type="match status" value="1"/>
</dbReference>
<evidence type="ECO:0000256" key="12">
    <source>
        <dbReference type="PIRSR" id="PIRSR606539-1"/>
    </source>
</evidence>
<feature type="active site" description="4-aspartylphosphate intermediate" evidence="12">
    <location>
        <position position="428"/>
    </location>
</feature>
<dbReference type="InterPro" id="IPR032631">
    <property type="entry name" value="P-type_ATPase_N"/>
</dbReference>
<dbReference type="InterPro" id="IPR032630">
    <property type="entry name" value="P_typ_ATPase_c"/>
</dbReference>
<feature type="binding site" evidence="13">
    <location>
        <position position="580"/>
    </location>
    <ligand>
        <name>ATP</name>
        <dbReference type="ChEBI" id="CHEBI:30616"/>
    </ligand>
</feature>
<feature type="binding site" evidence="14">
    <location>
        <position position="890"/>
    </location>
    <ligand>
        <name>Mg(2+)</name>
        <dbReference type="ChEBI" id="CHEBI:18420"/>
    </ligand>
</feature>
<sequence>MRKSPQRNVSIGSHFVGSSLPQTGSNYRTVLTNQTLKNEKINFANNSTKTTKYTFVNFLPKNLFIQLKKPSNIFFTILVIIQTIPDLRIIHPLVTAIPLISVLMTSMIKEAYDDFYRHKRDKVLNCQMCYLIKCKCFSLMRYDQIHVGDIVFLQNGSFVMADLLILSSSEPCGLAYIDTNKLDGETNLKLKSALAETNVMEDDLTQLSNFKSAITCEMPNNNIGAWNGRINFNNVTYAINLGQFIMRGSYIKNTEWICGVVIYTGNETKYLMNSHRTKFKVTLVDTIFKKFIIILLIIIFVISIFISIMNSIYTKINENFLDYILNSYEERIADVNDTLEKSFISTFKNQITSFIVKSFFTDILRNILMLNYMVPLALFISIDIVKAINTYWITSDNDMYDAKTNKRATCNSSHLCDDLGQVQYILSDKTGTLTQNKMKFACFQCDGHFYGCTKYNLKMALNENLNKSSHSLNKSDDMDNFEFYDDALFGHIYIPEKFKKLKLMLLAMSTCHTVLTIKSESETEMGISKLKYNSQSPDENAFVIASKKFGYTFLNRTQSTITINELNHVNTYYVLAILDFDNERKAMSVILSASNPSENCNEIYIFTKGADSYILPRLTPHEDVDEINTYLVDFCNLGVRTLMFAYQKLSYSFFQNWYKRYSKTNRQATDDRHKRLRSLYEEVESNLIYLGITGIEDLLQENVFNTITDLSNEGIKIWMVTGDKEETARNVAYNCGIIHHVGRYLAVIDGNNRNKVTDQLQYLDGVLKKNRKLYRKNLLKRAMISSRRYKSEEFVLLASKEEKNDASTISLHEDEKYSLENIEDENFVQVSLIIHGHSLTYALKPVNAEIFIKIACSCHSVIFCRCAPLQKAKIVKLLKNKNKIVLSIGDGANDVPMLKAANIGVGIGGGERSQACNESDYSIAQFQFLSKLLLVHGRYSYMRLCKFIFHFLFKNFLISCIPLYHAMAYNYEPTALFEVTYLTLYNIIFTAFPVMMLAIFESDTLPGQSNRLNCYFWGRKHRLLNNKTFFLNVLKGFSTSFIIFIIPYYGLYGAVASDGTSLNSSDIMVLLYSHIIMVVVTINIIYETRYWNILSFASVIFSLVSYYCFVCIMYHNNYFSEMHSYSTKMLFSNSIFALITILTVILSTLPEIFIRQVYPTIETMVEEYILNIPRKYRVIPNFMRMKISKLYGMRESLKLKKKFAQDKKIFKSLEKIVELEEDLKGDVTPASVRHEIFKRTSLYRSKLDKLNARQYLMISKSIPAINSHGFAFDQRTGFGNLITRGISVVDHNASWNQNNSKNHRKCISSISQQIKKKDYNDML</sequence>
<dbReference type="PRINTS" id="PR00119">
    <property type="entry name" value="CATATPASE"/>
</dbReference>
<feature type="transmembrane region" description="Helical" evidence="15">
    <location>
        <begin position="1093"/>
        <end position="1115"/>
    </location>
</feature>
<evidence type="ECO:0000256" key="6">
    <source>
        <dbReference type="ARBA" id="ARBA00022840"/>
    </source>
</evidence>
<feature type="binding site" evidence="13">
    <location>
        <position position="865"/>
    </location>
    <ligand>
        <name>ATP</name>
        <dbReference type="ChEBI" id="CHEBI:30616"/>
    </ligand>
</feature>
<keyword evidence="3 15" id="KW-0812">Transmembrane</keyword>
<proteinExistence type="inferred from homology"/>
<dbReference type="SUPFAM" id="SSF81660">
    <property type="entry name" value="Metal cation-transporting ATPase, ATP-binding domain N"/>
    <property type="match status" value="1"/>
</dbReference>
<dbReference type="Gene3D" id="2.70.150.10">
    <property type="entry name" value="Calcium-transporting ATPase, cytoplasmic transduction domain A"/>
    <property type="match status" value="1"/>
</dbReference>
<dbReference type="InterPro" id="IPR006539">
    <property type="entry name" value="P-type_ATPase_IV"/>
</dbReference>
<dbReference type="InterPro" id="IPR001757">
    <property type="entry name" value="P_typ_ATPase"/>
</dbReference>
<feature type="transmembrane region" description="Helical" evidence="15">
    <location>
        <begin position="291"/>
        <end position="313"/>
    </location>
</feature>
<dbReference type="InterPro" id="IPR036412">
    <property type="entry name" value="HAD-like_sf"/>
</dbReference>
<dbReference type="GO" id="GO:0016887">
    <property type="term" value="F:ATP hydrolysis activity"/>
    <property type="evidence" value="ECO:0007669"/>
    <property type="project" value="InterPro"/>
</dbReference>
<comment type="subcellular location">
    <subcellularLocation>
        <location evidence="1 15">Membrane</location>
        <topology evidence="1 15">Multi-pass membrane protein</topology>
    </subcellularLocation>
</comment>
<evidence type="ECO:0000256" key="5">
    <source>
        <dbReference type="ARBA" id="ARBA00022741"/>
    </source>
</evidence>
<dbReference type="GO" id="GO:0045332">
    <property type="term" value="P:phospholipid translocation"/>
    <property type="evidence" value="ECO:0007669"/>
    <property type="project" value="TreeGrafter"/>
</dbReference>
<feature type="binding site" evidence="13">
    <location>
        <position position="721"/>
    </location>
    <ligand>
        <name>ATP</name>
        <dbReference type="ChEBI" id="CHEBI:30616"/>
    </ligand>
</feature>
<feature type="binding site" evidence="13">
    <location>
        <position position="608"/>
    </location>
    <ligand>
        <name>ATP</name>
        <dbReference type="ChEBI" id="CHEBI:30616"/>
    </ligand>
</feature>
<dbReference type="NCBIfam" id="TIGR01494">
    <property type="entry name" value="ATPase_P-type"/>
    <property type="match status" value="1"/>
</dbReference>
<comment type="cofactor">
    <cofactor evidence="14">
        <name>Mg(2+)</name>
        <dbReference type="ChEBI" id="CHEBI:18420"/>
    </cofactor>
</comment>
<feature type="transmembrane region" description="Helical" evidence="15">
    <location>
        <begin position="1135"/>
        <end position="1154"/>
    </location>
</feature>
<keyword evidence="5 13" id="KW-0547">Nucleotide-binding</keyword>
<dbReference type="SFLD" id="SFLDS00003">
    <property type="entry name" value="Haloacid_Dehalogenase"/>
    <property type="match status" value="1"/>
</dbReference>
<feature type="binding site" evidence="14">
    <location>
        <position position="428"/>
    </location>
    <ligand>
        <name>Mg(2+)</name>
        <dbReference type="ChEBI" id="CHEBI:18420"/>
    </ligand>
</feature>
<dbReference type="PROSITE" id="PS00154">
    <property type="entry name" value="ATPASE_E1_E2"/>
    <property type="match status" value="1"/>
</dbReference>
<dbReference type="InterPro" id="IPR044492">
    <property type="entry name" value="P_typ_ATPase_HD_dom"/>
</dbReference>
<feature type="binding site" evidence="13">
    <location>
        <position position="539"/>
    </location>
    <ligand>
        <name>ATP</name>
        <dbReference type="ChEBI" id="CHEBI:30616"/>
    </ligand>
</feature>
<feature type="transmembrane region" description="Helical" evidence="15">
    <location>
        <begin position="947"/>
        <end position="967"/>
    </location>
</feature>
<feature type="binding site" evidence="13">
    <location>
        <position position="428"/>
    </location>
    <ligand>
        <name>ATP</name>
        <dbReference type="ChEBI" id="CHEBI:30616"/>
    </ligand>
</feature>
<dbReference type="GO" id="GO:0140326">
    <property type="term" value="F:ATPase-coupled intramembrane lipid transporter activity"/>
    <property type="evidence" value="ECO:0007669"/>
    <property type="project" value="UniProtKB-EC"/>
</dbReference>
<feature type="binding site" evidence="13">
    <location>
        <position position="894"/>
    </location>
    <ligand>
        <name>ATP</name>
        <dbReference type="ChEBI" id="CHEBI:30616"/>
    </ligand>
</feature>
<keyword evidence="8 15" id="KW-1278">Translocase</keyword>
<reference evidence="18 19" key="1">
    <citation type="submission" date="2016-04" db="EMBL/GenBank/DDBJ databases">
        <title>The genome of Intoshia linei affirms orthonectids as highly simplified spiralians.</title>
        <authorList>
            <person name="Mikhailov K.V."/>
            <person name="Slusarev G.S."/>
            <person name="Nikitin M.A."/>
            <person name="Logacheva M.D."/>
            <person name="Penin A."/>
            <person name="Aleoshin V."/>
            <person name="Panchin Y.V."/>
        </authorList>
    </citation>
    <scope>NUCLEOTIDE SEQUENCE [LARGE SCALE GENOMIC DNA]</scope>
    <source>
        <strain evidence="18">Intl2013</strain>
        <tissue evidence="18">Whole animal</tissue>
    </source>
</reference>
<comment type="caution">
    <text evidence="18">The sequence shown here is derived from an EMBL/GenBank/DDBJ whole genome shotgun (WGS) entry which is preliminary data.</text>
</comment>
<feature type="binding site" evidence="13">
    <location>
        <position position="430"/>
    </location>
    <ligand>
        <name>ATP</name>
        <dbReference type="ChEBI" id="CHEBI:30616"/>
    </ligand>
</feature>
<dbReference type="Gene3D" id="3.40.50.1000">
    <property type="entry name" value="HAD superfamily/HAD-like"/>
    <property type="match status" value="1"/>
</dbReference>
<evidence type="ECO:0000313" key="18">
    <source>
        <dbReference type="EMBL" id="OAF65454.1"/>
    </source>
</evidence>
<dbReference type="Pfam" id="PF13246">
    <property type="entry name" value="Cation_ATPase"/>
    <property type="match status" value="1"/>
</dbReference>
<evidence type="ECO:0000256" key="3">
    <source>
        <dbReference type="ARBA" id="ARBA00022692"/>
    </source>
</evidence>
<evidence type="ECO:0000256" key="4">
    <source>
        <dbReference type="ARBA" id="ARBA00022723"/>
    </source>
</evidence>
<dbReference type="Pfam" id="PF16209">
    <property type="entry name" value="PhoLip_ATPase_N"/>
    <property type="match status" value="1"/>
</dbReference>
<feature type="transmembrane region" description="Helical" evidence="15">
    <location>
        <begin position="363"/>
        <end position="385"/>
    </location>
</feature>
<evidence type="ECO:0000313" key="19">
    <source>
        <dbReference type="Proteomes" id="UP000078046"/>
    </source>
</evidence>
<dbReference type="InterPro" id="IPR023299">
    <property type="entry name" value="ATPase_P-typ_cyto_dom_N"/>
</dbReference>
<keyword evidence="6 13" id="KW-0067">ATP-binding</keyword>
<feature type="binding site" evidence="13">
    <location>
        <position position="893"/>
    </location>
    <ligand>
        <name>ATP</name>
        <dbReference type="ChEBI" id="CHEBI:30616"/>
    </ligand>
</feature>
<feature type="domain" description="P-type ATPase C-terminal" evidence="17">
    <location>
        <begin position="917"/>
        <end position="1157"/>
    </location>
</feature>
<protein>
    <recommendedName>
        <fullName evidence="15">Phospholipid-transporting ATPase</fullName>
        <ecNumber evidence="15">7.6.2.1</ecNumber>
    </recommendedName>
</protein>
<dbReference type="InterPro" id="IPR008250">
    <property type="entry name" value="ATPase_P-typ_transduc_dom_A_sf"/>
</dbReference>
<evidence type="ECO:0000256" key="13">
    <source>
        <dbReference type="PIRSR" id="PIRSR606539-2"/>
    </source>
</evidence>
<feature type="binding site" evidence="13">
    <location>
        <position position="640"/>
    </location>
    <ligand>
        <name>ATP</name>
        <dbReference type="ChEBI" id="CHEBI:30616"/>
    </ligand>
</feature>
<feature type="binding site" evidence="13">
    <location>
        <position position="722"/>
    </location>
    <ligand>
        <name>ATP</name>
        <dbReference type="ChEBI" id="CHEBI:30616"/>
    </ligand>
</feature>
<evidence type="ECO:0000256" key="2">
    <source>
        <dbReference type="ARBA" id="ARBA00008109"/>
    </source>
</evidence>
<dbReference type="InterPro" id="IPR023214">
    <property type="entry name" value="HAD_sf"/>
</dbReference>
<feature type="transmembrane region" description="Helical" evidence="15">
    <location>
        <begin position="979"/>
        <end position="1000"/>
    </location>
</feature>
<dbReference type="EC" id="7.6.2.1" evidence="15"/>
<keyword evidence="9 15" id="KW-1133">Transmembrane helix</keyword>